<dbReference type="InterPro" id="IPR004875">
    <property type="entry name" value="DDE_SF_endonuclease_dom"/>
</dbReference>
<feature type="domain" description="HTH CENPB-type" evidence="3">
    <location>
        <begin position="1"/>
        <end position="77"/>
    </location>
</feature>
<organism evidence="4 5">
    <name type="scientific">Araneus ventricosus</name>
    <name type="common">Orbweaver spider</name>
    <name type="synonym">Epeira ventricosa</name>
    <dbReference type="NCBI Taxonomy" id="182803"/>
    <lineage>
        <taxon>Eukaryota</taxon>
        <taxon>Metazoa</taxon>
        <taxon>Ecdysozoa</taxon>
        <taxon>Arthropoda</taxon>
        <taxon>Chelicerata</taxon>
        <taxon>Arachnida</taxon>
        <taxon>Araneae</taxon>
        <taxon>Araneomorphae</taxon>
        <taxon>Entelegynae</taxon>
        <taxon>Araneoidea</taxon>
        <taxon>Araneidae</taxon>
        <taxon>Araneus</taxon>
    </lineage>
</organism>
<keyword evidence="5" id="KW-1185">Reference proteome</keyword>
<dbReference type="AlphaFoldDB" id="A0A4Y2KD17"/>
<protein>
    <recommendedName>
        <fullName evidence="3">HTH CENPB-type domain-containing protein</fullName>
    </recommendedName>
</protein>
<dbReference type="Gene3D" id="1.10.10.60">
    <property type="entry name" value="Homeodomain-like"/>
    <property type="match status" value="1"/>
</dbReference>
<evidence type="ECO:0000256" key="2">
    <source>
        <dbReference type="ARBA" id="ARBA00023125"/>
    </source>
</evidence>
<evidence type="ECO:0000313" key="5">
    <source>
        <dbReference type="Proteomes" id="UP000499080"/>
    </source>
</evidence>
<evidence type="ECO:0000313" key="4">
    <source>
        <dbReference type="EMBL" id="GBN00574.1"/>
    </source>
</evidence>
<dbReference type="InterPro" id="IPR009057">
    <property type="entry name" value="Homeodomain-like_sf"/>
</dbReference>
<keyword evidence="2" id="KW-0238">DNA-binding</keyword>
<dbReference type="PANTHER" id="PTHR19303">
    <property type="entry name" value="TRANSPOSON"/>
    <property type="match status" value="1"/>
</dbReference>
<sequence length="187" mass="21482">MRKNEDVEDTLKEWFLKVREKDARVSGQLLRQKAENLAKKKMIKHDFQASKGRASDLSSFADWLTKWGRQLKWNILLLVDNCAAHATDLNLKNINIVFLPANTTSLIQPCDQGIIPTLKSRYRTEMRRNIINVMGTGLEGTGTLRASGIAKKISLLEELHFVKKAWDEVSDVTIRKPWRLHQDETRG</sequence>
<comment type="caution">
    <text evidence="4">The sequence shown here is derived from an EMBL/GenBank/DDBJ whole genome shotgun (WGS) entry which is preliminary data.</text>
</comment>
<dbReference type="OrthoDB" id="6617542at2759"/>
<dbReference type="EMBL" id="BGPR01004527">
    <property type="protein sequence ID" value="GBN00574.1"/>
    <property type="molecule type" value="Genomic_DNA"/>
</dbReference>
<dbReference type="Pfam" id="PF03184">
    <property type="entry name" value="DDE_1"/>
    <property type="match status" value="1"/>
</dbReference>
<proteinExistence type="predicted"/>
<dbReference type="InterPro" id="IPR006600">
    <property type="entry name" value="HTH_CenpB_DNA-bd_dom"/>
</dbReference>
<dbReference type="SUPFAM" id="SSF46689">
    <property type="entry name" value="Homeodomain-like"/>
    <property type="match status" value="1"/>
</dbReference>
<evidence type="ECO:0000259" key="3">
    <source>
        <dbReference type="PROSITE" id="PS51253"/>
    </source>
</evidence>
<dbReference type="GO" id="GO:0003677">
    <property type="term" value="F:DNA binding"/>
    <property type="evidence" value="ECO:0007669"/>
    <property type="project" value="UniProtKB-KW"/>
</dbReference>
<dbReference type="PROSITE" id="PS51253">
    <property type="entry name" value="HTH_CENPB"/>
    <property type="match status" value="1"/>
</dbReference>
<dbReference type="Proteomes" id="UP000499080">
    <property type="component" value="Unassembled WGS sequence"/>
</dbReference>
<reference evidence="4 5" key="1">
    <citation type="journal article" date="2019" name="Sci. Rep.">
        <title>Orb-weaving spider Araneus ventricosus genome elucidates the spidroin gene catalogue.</title>
        <authorList>
            <person name="Kono N."/>
            <person name="Nakamura H."/>
            <person name="Ohtoshi R."/>
            <person name="Moran D.A.P."/>
            <person name="Shinohara A."/>
            <person name="Yoshida Y."/>
            <person name="Fujiwara M."/>
            <person name="Mori M."/>
            <person name="Tomita M."/>
            <person name="Arakawa K."/>
        </authorList>
    </citation>
    <scope>NUCLEOTIDE SEQUENCE [LARGE SCALE GENOMIC DNA]</scope>
</reference>
<accession>A0A4Y2KD17</accession>
<dbReference type="GO" id="GO:0005634">
    <property type="term" value="C:nucleus"/>
    <property type="evidence" value="ECO:0007669"/>
    <property type="project" value="UniProtKB-SubCell"/>
</dbReference>
<evidence type="ECO:0000256" key="1">
    <source>
        <dbReference type="ARBA" id="ARBA00004123"/>
    </source>
</evidence>
<dbReference type="PANTHER" id="PTHR19303:SF73">
    <property type="entry name" value="PROTEIN PDC2"/>
    <property type="match status" value="1"/>
</dbReference>
<comment type="subcellular location">
    <subcellularLocation>
        <location evidence="1">Nucleus</location>
    </subcellularLocation>
</comment>
<name>A0A4Y2KD17_ARAVE</name>
<gene>
    <name evidence="4" type="ORF">AVEN_171355_1</name>
</gene>
<dbReference type="InterPro" id="IPR050863">
    <property type="entry name" value="CenT-Element_Derived"/>
</dbReference>